<evidence type="ECO:0000259" key="1">
    <source>
        <dbReference type="Pfam" id="PF01850"/>
    </source>
</evidence>
<accession>A0A484HHF9</accession>
<sequence length="152" mass="16906">MLNLFFDTSALAKIFHKEAGSEAVIGLIQNQNAELWISELARVELVSALHRRFRMHEINAEQLKTVLGILGKELKNFHSEPLGSGVLAEAEKLIRDYAGTIGLRTLDALHLATFLLISETDWKFVVADNALLKAAAQLNIQIFNPLKNEDQG</sequence>
<proteinExistence type="predicted"/>
<reference evidence="2" key="1">
    <citation type="submission" date="2019-01" db="EMBL/GenBank/DDBJ databases">
        <authorList>
            <consortium name="Genoscope - CEA"/>
            <person name="William W."/>
        </authorList>
    </citation>
    <scope>NUCLEOTIDE SEQUENCE</scope>
    <source>
        <strain evidence="2">CR-1</strain>
    </source>
</reference>
<dbReference type="InterPro" id="IPR029060">
    <property type="entry name" value="PIN-like_dom_sf"/>
</dbReference>
<dbReference type="EMBL" id="CAACVI010000034">
    <property type="protein sequence ID" value="VEN74709.1"/>
    <property type="molecule type" value="Genomic_DNA"/>
</dbReference>
<gene>
    <name evidence="2" type="ORF">EPICR_40296</name>
</gene>
<dbReference type="CDD" id="cd09874">
    <property type="entry name" value="PIN_MT3492-like"/>
    <property type="match status" value="1"/>
</dbReference>
<protein>
    <submittedName>
        <fullName evidence="2">PIN domain protein</fullName>
    </submittedName>
</protein>
<dbReference type="Pfam" id="PF01850">
    <property type="entry name" value="PIN"/>
    <property type="match status" value="1"/>
</dbReference>
<dbReference type="Gene3D" id="3.40.50.1010">
    <property type="entry name" value="5'-nuclease"/>
    <property type="match status" value="1"/>
</dbReference>
<dbReference type="SUPFAM" id="SSF88723">
    <property type="entry name" value="PIN domain-like"/>
    <property type="match status" value="1"/>
</dbReference>
<dbReference type="AlphaFoldDB" id="A0A484HHF9"/>
<feature type="domain" description="PIN" evidence="1">
    <location>
        <begin position="5"/>
        <end position="116"/>
    </location>
</feature>
<organism evidence="2">
    <name type="scientific">uncultured Desulfobacteraceae bacterium</name>
    <dbReference type="NCBI Taxonomy" id="218296"/>
    <lineage>
        <taxon>Bacteria</taxon>
        <taxon>Pseudomonadati</taxon>
        <taxon>Thermodesulfobacteriota</taxon>
        <taxon>Desulfobacteria</taxon>
        <taxon>Desulfobacterales</taxon>
        <taxon>Desulfobacteraceae</taxon>
        <taxon>environmental samples</taxon>
    </lineage>
</organism>
<dbReference type="InterPro" id="IPR002716">
    <property type="entry name" value="PIN_dom"/>
</dbReference>
<name>A0A484HHF9_9BACT</name>
<evidence type="ECO:0000313" key="2">
    <source>
        <dbReference type="EMBL" id="VEN74709.1"/>
    </source>
</evidence>